<name>A0A438KRK8_VITVI</name>
<proteinExistence type="predicted"/>
<evidence type="ECO:0000256" key="3">
    <source>
        <dbReference type="PROSITE-ProRule" id="PRU00047"/>
    </source>
</evidence>
<reference evidence="7 8" key="1">
    <citation type="journal article" date="2018" name="PLoS Genet.">
        <title>Population sequencing reveals clonal diversity and ancestral inbreeding in the grapevine cultivar Chardonnay.</title>
        <authorList>
            <person name="Roach M.J."/>
            <person name="Johnson D.L."/>
            <person name="Bohlmann J."/>
            <person name="van Vuuren H.J."/>
            <person name="Jones S.J."/>
            <person name="Pretorius I.S."/>
            <person name="Schmidt S.A."/>
            <person name="Borneman A.R."/>
        </authorList>
    </citation>
    <scope>NUCLEOTIDE SEQUENCE [LARGE SCALE GENOMIC DNA]</scope>
    <source>
        <strain evidence="8">cv. Chardonnay</strain>
        <tissue evidence="7">Leaf</tissue>
    </source>
</reference>
<keyword evidence="1" id="KW-0479">Metal-binding</keyword>
<comment type="caution">
    <text evidence="7">The sequence shown here is derived from an EMBL/GenBank/DDBJ whole genome shotgun (WGS) entry which is preliminary data.</text>
</comment>
<dbReference type="Gene3D" id="4.10.60.10">
    <property type="entry name" value="Zinc finger, CCHC-type"/>
    <property type="match status" value="1"/>
</dbReference>
<sequence>MGAIQSHEFNDYEHSILEAIRGAIPEETQAKTFLDQITNRFAANEKVETSTILSKLVSMWYKGKENIREYIMEMSNLVTRLKALKLELSEDILVHLVLISLPTQFSPFKISYNTQKEKWTLNELIAQCVQEEERLKQENIESAHLASTSQGFGTNKKRKRNNKGKQTAVSGTSKQNEQKKQDKEITCFFCKKTGHMKKTCTKYAAWREKKGTLLNFVCSEINLAVVPTDTGWIDTGATTHISVTMQGCLRSRMPTDGERYIYVGNDNKVAVKAIGLFRLQLDSGYFQVCIECIKGKQTNMKKKNDNRCSDVLELIHTDICGPFPTPSWNGQQYFITFIDDYSRYDYLYLIHEKSQSLDVFKNFKAEVENQLSKKIKAVRFDRGGEYYGRYDGSGEQRPRPFAKYLMECGIVHQYTLPGTPSQNGVAERRNRTLKDMVRSMISHSTLPESLSGEAIKTAVYILNRVPSKAVAKTPYELWTNKKPSIRHLHVWGCLAEARPYKPNKKKLDSRTVSCYFVGYSERSRGFKFYDPSTRSFFETGNAKFIEDVELSGRDPLRKVNVQSITGIQDTPKIPPTQVMEPIQVHQEWIEAMKDEMKSMKDNGVWDLVKLPKGVKPIGCKWIFKTKRDSKDNIVRYKARLVAKGFTQKEDIDYKETFSPVSSKDSFRIIMALVAHYDLELHQMDVKTTFLNGNIDETIYMVQPENFESNDSKQLVCRLKRFIYGLKQASRQWYRKFDQVITSFGFKENTVDQCIYLKFSGSKFIILVLYVDDILLASSDVGLLRETKRFLSSKFDMKDLGNASFMLGIQIHRDSSRGILGLSQKAYIDKVLSRFGMSNCAPGDTPLAKGDKFSLHQCPKNELEKKDMERFPYASAVGSLIYAQVCTRPDIAYIVGMLGRYLSNPGMDHWKKAKRVMRYLQRTKDYMLTYRRSSHLEIVGYSDSDFIGCLDSRRSTSGYIFMLAGGAVSWKSVKQTLIASSTMEAEFIACYEASNHGIWL</sequence>
<dbReference type="InterPro" id="IPR001878">
    <property type="entry name" value="Znf_CCHC"/>
</dbReference>
<feature type="domain" description="CCHC-type" evidence="5">
    <location>
        <begin position="187"/>
        <end position="202"/>
    </location>
</feature>
<gene>
    <name evidence="7" type="primary">POLX_1328</name>
    <name evidence="7" type="ORF">CK203_000361</name>
</gene>
<dbReference type="GO" id="GO:0015074">
    <property type="term" value="P:DNA integration"/>
    <property type="evidence" value="ECO:0007669"/>
    <property type="project" value="InterPro"/>
</dbReference>
<dbReference type="SUPFAM" id="SSF57756">
    <property type="entry name" value="Retrovirus zinc finger-like domains"/>
    <property type="match status" value="1"/>
</dbReference>
<feature type="domain" description="Integrase catalytic" evidence="6">
    <location>
        <begin position="303"/>
        <end position="482"/>
    </location>
</feature>
<dbReference type="Pfam" id="PF25597">
    <property type="entry name" value="SH3_retrovirus"/>
    <property type="match status" value="1"/>
</dbReference>
<dbReference type="InterPro" id="IPR012337">
    <property type="entry name" value="RNaseH-like_sf"/>
</dbReference>
<dbReference type="AlphaFoldDB" id="A0A438KRK8"/>
<dbReference type="InterPro" id="IPR036875">
    <property type="entry name" value="Znf_CCHC_sf"/>
</dbReference>
<dbReference type="GO" id="GO:0003676">
    <property type="term" value="F:nucleic acid binding"/>
    <property type="evidence" value="ECO:0007669"/>
    <property type="project" value="InterPro"/>
</dbReference>
<dbReference type="PANTHER" id="PTHR42648">
    <property type="entry name" value="TRANSPOSASE, PUTATIVE-RELATED"/>
    <property type="match status" value="1"/>
</dbReference>
<dbReference type="InterPro" id="IPR039537">
    <property type="entry name" value="Retrotran_Ty1/copia-like"/>
</dbReference>
<dbReference type="InterPro" id="IPR036397">
    <property type="entry name" value="RNaseH_sf"/>
</dbReference>
<dbReference type="Proteomes" id="UP000288805">
    <property type="component" value="Unassembled WGS sequence"/>
</dbReference>
<evidence type="ECO:0000256" key="1">
    <source>
        <dbReference type="ARBA" id="ARBA00022723"/>
    </source>
</evidence>
<dbReference type="EMBL" id="QGNW01000001">
    <property type="protein sequence ID" value="RVX23832.1"/>
    <property type="molecule type" value="Genomic_DNA"/>
</dbReference>
<evidence type="ECO:0000256" key="2">
    <source>
        <dbReference type="ARBA" id="ARBA00022801"/>
    </source>
</evidence>
<dbReference type="Gene3D" id="3.30.420.10">
    <property type="entry name" value="Ribonuclease H-like superfamily/Ribonuclease H"/>
    <property type="match status" value="1"/>
</dbReference>
<evidence type="ECO:0000313" key="8">
    <source>
        <dbReference type="Proteomes" id="UP000288805"/>
    </source>
</evidence>
<dbReference type="GO" id="GO:0008270">
    <property type="term" value="F:zinc ion binding"/>
    <property type="evidence" value="ECO:0007669"/>
    <property type="project" value="UniProtKB-KW"/>
</dbReference>
<organism evidence="7 8">
    <name type="scientific">Vitis vinifera</name>
    <name type="common">Grape</name>
    <dbReference type="NCBI Taxonomy" id="29760"/>
    <lineage>
        <taxon>Eukaryota</taxon>
        <taxon>Viridiplantae</taxon>
        <taxon>Streptophyta</taxon>
        <taxon>Embryophyta</taxon>
        <taxon>Tracheophyta</taxon>
        <taxon>Spermatophyta</taxon>
        <taxon>Magnoliopsida</taxon>
        <taxon>eudicotyledons</taxon>
        <taxon>Gunneridae</taxon>
        <taxon>Pentapetalae</taxon>
        <taxon>rosids</taxon>
        <taxon>Vitales</taxon>
        <taxon>Vitaceae</taxon>
        <taxon>Viteae</taxon>
        <taxon>Vitis</taxon>
    </lineage>
</organism>
<dbReference type="InterPro" id="IPR043502">
    <property type="entry name" value="DNA/RNA_pol_sf"/>
</dbReference>
<evidence type="ECO:0000313" key="7">
    <source>
        <dbReference type="EMBL" id="RVX23832.1"/>
    </source>
</evidence>
<dbReference type="Pfam" id="PF00665">
    <property type="entry name" value="rve"/>
    <property type="match status" value="1"/>
</dbReference>
<dbReference type="GO" id="GO:0016787">
    <property type="term" value="F:hydrolase activity"/>
    <property type="evidence" value="ECO:0007669"/>
    <property type="project" value="UniProtKB-KW"/>
</dbReference>
<accession>A0A438KRK8</accession>
<dbReference type="SUPFAM" id="SSF56672">
    <property type="entry name" value="DNA/RNA polymerases"/>
    <property type="match status" value="1"/>
</dbReference>
<dbReference type="PROSITE" id="PS50994">
    <property type="entry name" value="INTEGRASE"/>
    <property type="match status" value="1"/>
</dbReference>
<dbReference type="SMART" id="SM00343">
    <property type="entry name" value="ZnF_C2HC"/>
    <property type="match status" value="1"/>
</dbReference>
<keyword evidence="3" id="KW-0863">Zinc-finger</keyword>
<dbReference type="InterPro" id="IPR057670">
    <property type="entry name" value="SH3_retrovirus"/>
</dbReference>
<protein>
    <submittedName>
        <fullName evidence="7">Retrovirus-related Pol polyprotein from transposon TNT 1-94</fullName>
    </submittedName>
</protein>
<dbReference type="CDD" id="cd09272">
    <property type="entry name" value="RNase_HI_RT_Ty1"/>
    <property type="match status" value="1"/>
</dbReference>
<evidence type="ECO:0000259" key="5">
    <source>
        <dbReference type="PROSITE" id="PS50158"/>
    </source>
</evidence>
<dbReference type="PROSITE" id="PS50158">
    <property type="entry name" value="ZF_CCHC"/>
    <property type="match status" value="1"/>
</dbReference>
<evidence type="ECO:0000259" key="6">
    <source>
        <dbReference type="PROSITE" id="PS50994"/>
    </source>
</evidence>
<dbReference type="PANTHER" id="PTHR42648:SF28">
    <property type="entry name" value="TRANSPOSON-ENCODED PROTEIN WITH RIBONUCLEASE H-LIKE AND RETROVIRUS ZINC FINGER-LIKE DOMAINS"/>
    <property type="match status" value="1"/>
</dbReference>
<feature type="region of interest" description="Disordered" evidence="4">
    <location>
        <begin position="147"/>
        <end position="177"/>
    </location>
</feature>
<dbReference type="InterPro" id="IPR001584">
    <property type="entry name" value="Integrase_cat-core"/>
</dbReference>
<keyword evidence="2" id="KW-0378">Hydrolase</keyword>
<evidence type="ECO:0000256" key="4">
    <source>
        <dbReference type="SAM" id="MobiDB-lite"/>
    </source>
</evidence>
<dbReference type="Pfam" id="PF07727">
    <property type="entry name" value="RVT_2"/>
    <property type="match status" value="1"/>
</dbReference>
<keyword evidence="3" id="KW-0862">Zinc</keyword>
<dbReference type="Pfam" id="PF14223">
    <property type="entry name" value="Retrotran_gag_2"/>
    <property type="match status" value="1"/>
</dbReference>
<dbReference type="SUPFAM" id="SSF53098">
    <property type="entry name" value="Ribonuclease H-like"/>
    <property type="match status" value="1"/>
</dbReference>
<dbReference type="InterPro" id="IPR013103">
    <property type="entry name" value="RVT_2"/>
</dbReference>